<dbReference type="Pfam" id="PF02518">
    <property type="entry name" value="HATPase_c"/>
    <property type="match status" value="1"/>
</dbReference>
<dbReference type="SUPFAM" id="SSF55874">
    <property type="entry name" value="ATPase domain of HSP90 chaperone/DNA topoisomerase II/histidine kinase"/>
    <property type="match status" value="1"/>
</dbReference>
<feature type="transmembrane region" description="Helical" evidence="4">
    <location>
        <begin position="81"/>
        <end position="103"/>
    </location>
</feature>
<evidence type="ECO:0000313" key="7">
    <source>
        <dbReference type="EMBL" id="GAA2263415.1"/>
    </source>
</evidence>
<feature type="transmembrane region" description="Helical" evidence="4">
    <location>
        <begin position="109"/>
        <end position="129"/>
    </location>
</feature>
<gene>
    <name evidence="7" type="ORF">GCM10010430_54910</name>
</gene>
<dbReference type="PANTHER" id="PTHR24421:SF63">
    <property type="entry name" value="SENSOR HISTIDINE KINASE DESK"/>
    <property type="match status" value="1"/>
</dbReference>
<evidence type="ECO:0000259" key="5">
    <source>
        <dbReference type="Pfam" id="PF02518"/>
    </source>
</evidence>
<evidence type="ECO:0000259" key="6">
    <source>
        <dbReference type="Pfam" id="PF07730"/>
    </source>
</evidence>
<dbReference type="InterPro" id="IPR011712">
    <property type="entry name" value="Sig_transdc_His_kin_sub3_dim/P"/>
</dbReference>
<accession>A0ABP5RL47</accession>
<feature type="transmembrane region" description="Helical" evidence="4">
    <location>
        <begin position="21"/>
        <end position="39"/>
    </location>
</feature>
<evidence type="ECO:0000313" key="8">
    <source>
        <dbReference type="Proteomes" id="UP001500305"/>
    </source>
</evidence>
<dbReference type="Proteomes" id="UP001500305">
    <property type="component" value="Unassembled WGS sequence"/>
</dbReference>
<keyword evidence="4" id="KW-1133">Transmembrane helix</keyword>
<dbReference type="InterPro" id="IPR050482">
    <property type="entry name" value="Sensor_HK_TwoCompSys"/>
</dbReference>
<evidence type="ECO:0000256" key="4">
    <source>
        <dbReference type="SAM" id="Phobius"/>
    </source>
</evidence>
<keyword evidence="4" id="KW-0812">Transmembrane</keyword>
<dbReference type="Gene3D" id="1.20.5.1930">
    <property type="match status" value="1"/>
</dbReference>
<dbReference type="EMBL" id="BAAATR010000029">
    <property type="protein sequence ID" value="GAA2263415.1"/>
    <property type="molecule type" value="Genomic_DNA"/>
</dbReference>
<keyword evidence="1" id="KW-0808">Transferase</keyword>
<keyword evidence="2 7" id="KW-0418">Kinase</keyword>
<evidence type="ECO:0000256" key="2">
    <source>
        <dbReference type="ARBA" id="ARBA00022777"/>
    </source>
</evidence>
<proteinExistence type="predicted"/>
<dbReference type="CDD" id="cd16917">
    <property type="entry name" value="HATPase_UhpB-NarQ-NarX-like"/>
    <property type="match status" value="1"/>
</dbReference>
<dbReference type="InterPro" id="IPR003594">
    <property type="entry name" value="HATPase_dom"/>
</dbReference>
<feature type="domain" description="Histidine kinase/HSP90-like ATPase" evidence="5">
    <location>
        <begin position="311"/>
        <end position="397"/>
    </location>
</feature>
<dbReference type="Pfam" id="PF07730">
    <property type="entry name" value="HisKA_3"/>
    <property type="match status" value="1"/>
</dbReference>
<sequence>MRRWRATGKPQRTEIYFRWSMYLTELIQPLIALNSVTSLHPRSPVLLPAAMTASIAGAVLAICTLRATLEHYVGRRGRPTGWLVANGLLLTAAVPVLLLAAPAHAYDRLPATATAIAYLVTYSLAPVFVALPLRSGILTCAAAVALIGPVGYFTGCSLPATIGVLIITALWTAFMAAAWRISAWVIKVVWELDAARESQAQLAVAEERLRFSRDLHDVMGRNLTTIALKSELAVQLARRGRPEAADQMAEVQRIAQESQREVREVVRGYRAADLRVELAGARSVLRSAQVECTAELAPDTGALPPTVQSVLGWVIREATTNVLRHSDARYCSIRLELTGGQAVLEIENDGVPTVPKPSTGSGTGLAGLRERLTALGGELTCRKPGTGRHRLTAILPLADGRTDTALEETTG</sequence>
<organism evidence="7 8">
    <name type="scientific">Kitasatospora cystarginea</name>
    <dbReference type="NCBI Taxonomy" id="58350"/>
    <lineage>
        <taxon>Bacteria</taxon>
        <taxon>Bacillati</taxon>
        <taxon>Actinomycetota</taxon>
        <taxon>Actinomycetes</taxon>
        <taxon>Kitasatosporales</taxon>
        <taxon>Streptomycetaceae</taxon>
        <taxon>Kitasatospora</taxon>
    </lineage>
</organism>
<evidence type="ECO:0000256" key="1">
    <source>
        <dbReference type="ARBA" id="ARBA00022679"/>
    </source>
</evidence>
<protein>
    <submittedName>
        <fullName evidence="7">Histidine kinase</fullName>
    </submittedName>
</protein>
<keyword evidence="3" id="KW-0902">Two-component regulatory system</keyword>
<name>A0ABP5RL47_9ACTN</name>
<keyword evidence="8" id="KW-1185">Reference proteome</keyword>
<dbReference type="InterPro" id="IPR036890">
    <property type="entry name" value="HATPase_C_sf"/>
</dbReference>
<evidence type="ECO:0000256" key="3">
    <source>
        <dbReference type="ARBA" id="ARBA00023012"/>
    </source>
</evidence>
<reference evidence="8" key="1">
    <citation type="journal article" date="2019" name="Int. J. Syst. Evol. Microbiol.">
        <title>The Global Catalogue of Microorganisms (GCM) 10K type strain sequencing project: providing services to taxonomists for standard genome sequencing and annotation.</title>
        <authorList>
            <consortium name="The Broad Institute Genomics Platform"/>
            <consortium name="The Broad Institute Genome Sequencing Center for Infectious Disease"/>
            <person name="Wu L."/>
            <person name="Ma J."/>
        </authorList>
    </citation>
    <scope>NUCLEOTIDE SEQUENCE [LARGE SCALE GENOMIC DNA]</scope>
    <source>
        <strain evidence="8">JCM 7356</strain>
    </source>
</reference>
<feature type="transmembrane region" description="Helical" evidence="4">
    <location>
        <begin position="160"/>
        <end position="179"/>
    </location>
</feature>
<keyword evidence="4" id="KW-0472">Membrane</keyword>
<feature type="transmembrane region" description="Helical" evidence="4">
    <location>
        <begin position="45"/>
        <end position="69"/>
    </location>
</feature>
<dbReference type="PANTHER" id="PTHR24421">
    <property type="entry name" value="NITRATE/NITRITE SENSOR PROTEIN NARX-RELATED"/>
    <property type="match status" value="1"/>
</dbReference>
<dbReference type="Gene3D" id="3.30.565.10">
    <property type="entry name" value="Histidine kinase-like ATPase, C-terminal domain"/>
    <property type="match status" value="1"/>
</dbReference>
<comment type="caution">
    <text evidence="7">The sequence shown here is derived from an EMBL/GenBank/DDBJ whole genome shotgun (WGS) entry which is preliminary data.</text>
</comment>
<feature type="domain" description="Signal transduction histidine kinase subgroup 3 dimerisation and phosphoacceptor" evidence="6">
    <location>
        <begin position="207"/>
        <end position="273"/>
    </location>
</feature>
<dbReference type="GO" id="GO:0016301">
    <property type="term" value="F:kinase activity"/>
    <property type="evidence" value="ECO:0007669"/>
    <property type="project" value="UniProtKB-KW"/>
</dbReference>